<organism evidence="2 3">
    <name type="scientific">Riccia fluitans</name>
    <dbReference type="NCBI Taxonomy" id="41844"/>
    <lineage>
        <taxon>Eukaryota</taxon>
        <taxon>Viridiplantae</taxon>
        <taxon>Streptophyta</taxon>
        <taxon>Embryophyta</taxon>
        <taxon>Marchantiophyta</taxon>
        <taxon>Marchantiopsida</taxon>
        <taxon>Marchantiidae</taxon>
        <taxon>Marchantiales</taxon>
        <taxon>Ricciaceae</taxon>
        <taxon>Riccia</taxon>
    </lineage>
</organism>
<name>A0ABD1ZHU4_9MARC</name>
<feature type="compositionally biased region" description="Basic and acidic residues" evidence="1">
    <location>
        <begin position="35"/>
        <end position="49"/>
    </location>
</feature>
<dbReference type="Proteomes" id="UP001605036">
    <property type="component" value="Unassembled WGS sequence"/>
</dbReference>
<protein>
    <submittedName>
        <fullName evidence="2">Uncharacterized protein</fullName>
    </submittedName>
</protein>
<reference evidence="2 3" key="1">
    <citation type="submission" date="2024-09" db="EMBL/GenBank/DDBJ databases">
        <title>Chromosome-scale assembly of Riccia fluitans.</title>
        <authorList>
            <person name="Paukszto L."/>
            <person name="Sawicki J."/>
            <person name="Karawczyk K."/>
            <person name="Piernik-Szablinska J."/>
            <person name="Szczecinska M."/>
            <person name="Mazdziarz M."/>
        </authorList>
    </citation>
    <scope>NUCLEOTIDE SEQUENCE [LARGE SCALE GENOMIC DNA]</scope>
    <source>
        <strain evidence="2">Rf_01</strain>
        <tissue evidence="2">Aerial parts of the thallus</tissue>
    </source>
</reference>
<gene>
    <name evidence="2" type="ORF">R1flu_017952</name>
</gene>
<comment type="caution">
    <text evidence="2">The sequence shown here is derived from an EMBL/GenBank/DDBJ whole genome shotgun (WGS) entry which is preliminary data.</text>
</comment>
<keyword evidence="3" id="KW-1185">Reference proteome</keyword>
<dbReference type="EMBL" id="JBHFFA010000001">
    <property type="protein sequence ID" value="KAL2649824.1"/>
    <property type="molecule type" value="Genomic_DNA"/>
</dbReference>
<evidence type="ECO:0000256" key="1">
    <source>
        <dbReference type="SAM" id="MobiDB-lite"/>
    </source>
</evidence>
<proteinExistence type="predicted"/>
<evidence type="ECO:0000313" key="2">
    <source>
        <dbReference type="EMBL" id="KAL2649824.1"/>
    </source>
</evidence>
<accession>A0ABD1ZHU4</accession>
<dbReference type="AlphaFoldDB" id="A0ABD1ZHU4"/>
<sequence>MNTPEENDNQDSRRHQALEFSSMYRSLQPEGEVQMEDHEERPARLRAENARRNDYHSVVIPYSDEDEPPESIPWMKTNIRPTVVNSTNHETIANLQTIHKNMDQENLKANGAAAGQSAIT</sequence>
<feature type="region of interest" description="Disordered" evidence="1">
    <location>
        <begin position="30"/>
        <end position="49"/>
    </location>
</feature>
<evidence type="ECO:0000313" key="3">
    <source>
        <dbReference type="Proteomes" id="UP001605036"/>
    </source>
</evidence>